<gene>
    <name evidence="2" type="ORF">bsdtw1_01509</name>
</gene>
<organism evidence="2 3">
    <name type="scientific">Clostridium fungisolvens</name>
    <dbReference type="NCBI Taxonomy" id="1604897"/>
    <lineage>
        <taxon>Bacteria</taxon>
        <taxon>Bacillati</taxon>
        <taxon>Bacillota</taxon>
        <taxon>Clostridia</taxon>
        <taxon>Eubacteriales</taxon>
        <taxon>Clostridiaceae</taxon>
        <taxon>Clostridium</taxon>
    </lineage>
</organism>
<evidence type="ECO:0000313" key="2">
    <source>
        <dbReference type="EMBL" id="GFP75429.1"/>
    </source>
</evidence>
<evidence type="ECO:0000256" key="1">
    <source>
        <dbReference type="SAM" id="SignalP"/>
    </source>
</evidence>
<feature type="signal peptide" evidence="1">
    <location>
        <begin position="1"/>
        <end position="20"/>
    </location>
</feature>
<dbReference type="AlphaFoldDB" id="A0A6V8SDX0"/>
<accession>A0A6V8SDX0</accession>
<name>A0A6V8SDX0_9CLOT</name>
<protein>
    <recommendedName>
        <fullName evidence="4">Lipoprotein</fullName>
    </recommendedName>
</protein>
<sequence>MKKIISIMISLLLFASIFTACSSQNVSSSPGTQTNSSKTSDDIRKLAFEQLTSESKERINGTWQDSKLSTITLNENMGIINDKSYIGKEVYLVDFPTNSRSMPNNMIFYVSKDAHKLIGVGYLD</sequence>
<keyword evidence="1" id="KW-0732">Signal</keyword>
<evidence type="ECO:0008006" key="4">
    <source>
        <dbReference type="Google" id="ProtNLM"/>
    </source>
</evidence>
<evidence type="ECO:0000313" key="3">
    <source>
        <dbReference type="Proteomes" id="UP000580568"/>
    </source>
</evidence>
<comment type="caution">
    <text evidence="2">The sequence shown here is derived from an EMBL/GenBank/DDBJ whole genome shotgun (WGS) entry which is preliminary data.</text>
</comment>
<dbReference type="EMBL" id="BLZR01000001">
    <property type="protein sequence ID" value="GFP75429.1"/>
    <property type="molecule type" value="Genomic_DNA"/>
</dbReference>
<dbReference type="PROSITE" id="PS51257">
    <property type="entry name" value="PROKAR_LIPOPROTEIN"/>
    <property type="match status" value="1"/>
</dbReference>
<keyword evidence="3" id="KW-1185">Reference proteome</keyword>
<proteinExistence type="predicted"/>
<dbReference type="Proteomes" id="UP000580568">
    <property type="component" value="Unassembled WGS sequence"/>
</dbReference>
<feature type="chain" id="PRO_5038532975" description="Lipoprotein" evidence="1">
    <location>
        <begin position="21"/>
        <end position="124"/>
    </location>
</feature>
<dbReference type="RefSeq" id="WP_183276932.1">
    <property type="nucleotide sequence ID" value="NZ_BLZR01000001.1"/>
</dbReference>
<reference evidence="2 3" key="1">
    <citation type="submission" date="2020-07" db="EMBL/GenBank/DDBJ databases">
        <title>A new beta-1,3-glucan-decomposing anaerobic bacterium isolated from anoxic soil subjected to biological soil disinfestation.</title>
        <authorList>
            <person name="Ueki A."/>
            <person name="Tonouchi A."/>
        </authorList>
    </citation>
    <scope>NUCLEOTIDE SEQUENCE [LARGE SCALE GENOMIC DNA]</scope>
    <source>
        <strain evidence="2 3">TW1</strain>
    </source>
</reference>